<dbReference type="Pfam" id="PF25591">
    <property type="entry name" value="LRV_2"/>
    <property type="match status" value="1"/>
</dbReference>
<sequence length="862" mass="94996">MGKLTPMQEATHDSTSEVRLLALATASDASVRRAAQAHPRLGKTFRNLLIMAEEYPERLSPHDLAWLSRQGPFGQQIAAAHAETPGEALKRLVMAGQTRAVLRVKNGRDGQWLLALARQDSALLAYLSRDYSVPWNLRRQAYQLHHARGAATAQLTAAPANPTGEAALLVPHLREKLRNRREPPTFTDEEADLLRTNPALQRLAAHHPLLPVPLLEWLDRLHPHGQARETLLYRLEHHDLEAELFARLAREGDWEARAALARNAHLPGFLLPSLADDQDWWVRASVAENPNTVPEHLAVLAREDDHAVIRENVARHPHTPGETLADLAGDGEAAVRLQAARNPSTPPEALARLAGDDRYATREAVAAHPLTPPEVVRALSGDANERVALVARLRLSHVTEQGLGELLATRRRNVKLAVASRAEVPLPLLRELARDRSPQVRAQVSMHPWLPEFERGLLRQDADPTVGRVALAADPAAPPEVLLALPRHDARIRQGLSRNAATPAPVLDSLSDDALEDVRLAVVLNPASPEGALQRRLPEQPLRPGIRRHPLYDHVKPNLHRLEYQEASNPATSPEALEALADSDAPRVRQQVALHPATSTGVLLRLAQDEWEEVRRALAGREALAAEVQHALALDAALTVKERLVGREDLPPQIMLLLAQQVNGEEALLLSLTRHPAVTGEVLAALARQPGVAVREEVARHARTPLAAQIHLAADPQDTVAGSVLKNPTCGPEVLAVLARQSRFRLRVAQHPRTAPQTLEALAFDAPYARLLHLERLLRRAPPALREQAQVRRWVKWLRQRASGNAFRELNVLAAVIRHPAATGRTVQFASRLNHTEIAAARQERQARLRPPSSPDPEAPHE</sequence>
<dbReference type="EMBL" id="JHAC01000082">
    <property type="protein sequence ID" value="EYB66508.1"/>
    <property type="molecule type" value="Genomic_DNA"/>
</dbReference>
<name>A0A016QKD6_9DEIO</name>
<dbReference type="Gene3D" id="1.25.10.10">
    <property type="entry name" value="Leucine-rich Repeat Variant"/>
    <property type="match status" value="3"/>
</dbReference>
<keyword evidence="4" id="KW-1185">Reference proteome</keyword>
<feature type="compositionally biased region" description="Pro residues" evidence="1">
    <location>
        <begin position="852"/>
        <end position="862"/>
    </location>
</feature>
<dbReference type="SUPFAM" id="SSF48371">
    <property type="entry name" value="ARM repeat"/>
    <property type="match status" value="2"/>
</dbReference>
<dbReference type="RefSeq" id="WP_034360626.1">
    <property type="nucleotide sequence ID" value="NZ_JHAC01000082.1"/>
</dbReference>
<dbReference type="Proteomes" id="UP000020492">
    <property type="component" value="Unassembled WGS sequence"/>
</dbReference>
<protein>
    <recommendedName>
        <fullName evidence="2">Leucine rich repeat variant domain-containing protein</fullName>
    </recommendedName>
</protein>
<feature type="domain" description="Leucine rich repeat variant" evidence="2">
    <location>
        <begin position="563"/>
        <end position="621"/>
    </location>
</feature>
<dbReference type="AlphaFoldDB" id="A0A016QKD6"/>
<evidence type="ECO:0000313" key="4">
    <source>
        <dbReference type="Proteomes" id="UP000020492"/>
    </source>
</evidence>
<gene>
    <name evidence="3" type="ORF">DEIPH_ctg103orf0035</name>
</gene>
<evidence type="ECO:0000256" key="1">
    <source>
        <dbReference type="SAM" id="MobiDB-lite"/>
    </source>
</evidence>
<dbReference type="STRING" id="1476583.DEIPH_ctg103orf0035"/>
<dbReference type="eggNOG" id="COG5330">
    <property type="taxonomic scope" value="Bacteria"/>
</dbReference>
<evidence type="ECO:0000313" key="3">
    <source>
        <dbReference type="EMBL" id="EYB66508.1"/>
    </source>
</evidence>
<organism evidence="3 4">
    <name type="scientific">Deinococcus phoenicis</name>
    <dbReference type="NCBI Taxonomy" id="1476583"/>
    <lineage>
        <taxon>Bacteria</taxon>
        <taxon>Thermotogati</taxon>
        <taxon>Deinococcota</taxon>
        <taxon>Deinococci</taxon>
        <taxon>Deinococcales</taxon>
        <taxon>Deinococcaceae</taxon>
        <taxon>Deinococcus</taxon>
    </lineage>
</organism>
<dbReference type="PATRIC" id="fig|1476583.3.peg.3456"/>
<dbReference type="InterPro" id="IPR004830">
    <property type="entry name" value="LRR_variant"/>
</dbReference>
<accession>A0A016QKD6</accession>
<comment type="caution">
    <text evidence="3">The sequence shown here is derived from an EMBL/GenBank/DDBJ whole genome shotgun (WGS) entry which is preliminary data.</text>
</comment>
<feature type="region of interest" description="Disordered" evidence="1">
    <location>
        <begin position="842"/>
        <end position="862"/>
    </location>
</feature>
<dbReference type="InterPro" id="IPR016024">
    <property type="entry name" value="ARM-type_fold"/>
</dbReference>
<dbReference type="OrthoDB" id="53716at2"/>
<evidence type="ECO:0000259" key="2">
    <source>
        <dbReference type="Pfam" id="PF25591"/>
    </source>
</evidence>
<reference evidence="3 4" key="1">
    <citation type="submission" date="2014-03" db="EMBL/GenBank/DDBJ databases">
        <title>Draft genome sequence of Deinococcus phoenicis 1P10ME.</title>
        <authorList>
            <person name="Stepanov V.G."/>
            <person name="Vaishampayan P."/>
            <person name="Venkateswaran K."/>
            <person name="Fox G.E."/>
        </authorList>
    </citation>
    <scope>NUCLEOTIDE SEQUENCE [LARGE SCALE GENOMIC DNA]</scope>
    <source>
        <strain evidence="3 4">1P10ME</strain>
    </source>
</reference>
<proteinExistence type="predicted"/>
<dbReference type="InterPro" id="IPR011989">
    <property type="entry name" value="ARM-like"/>
</dbReference>
<dbReference type="InterPro" id="IPR057893">
    <property type="entry name" value="LRV_2"/>
</dbReference>
<dbReference type="Pfam" id="PF01816">
    <property type="entry name" value="LRV"/>
    <property type="match status" value="1"/>
</dbReference>